<dbReference type="EC" id="5.3.1.8" evidence="5"/>
<evidence type="ECO:0000256" key="2">
    <source>
        <dbReference type="ARBA" id="ARBA00001947"/>
    </source>
</evidence>
<dbReference type="PRINTS" id="PR00714">
    <property type="entry name" value="MAN6PISMRASE"/>
</dbReference>
<dbReference type="InterPro" id="IPR046458">
    <property type="entry name" value="PMI_typeI_hel"/>
</dbReference>
<keyword evidence="12" id="KW-1185">Reference proteome</keyword>
<evidence type="ECO:0000256" key="1">
    <source>
        <dbReference type="ARBA" id="ARBA00000757"/>
    </source>
</evidence>
<dbReference type="InterPro" id="IPR014710">
    <property type="entry name" value="RmlC-like_jellyroll"/>
</dbReference>
<dbReference type="InterPro" id="IPR046457">
    <property type="entry name" value="PMI_typeI_cat"/>
</dbReference>
<keyword evidence="8" id="KW-0413">Isomerase</keyword>
<dbReference type="PROSITE" id="PS00965">
    <property type="entry name" value="PMI_I_1"/>
    <property type="match status" value="1"/>
</dbReference>
<dbReference type="NCBIfam" id="TIGR00218">
    <property type="entry name" value="manA"/>
    <property type="match status" value="1"/>
</dbReference>
<dbReference type="PANTHER" id="PTHR10309:SF0">
    <property type="entry name" value="MANNOSE-6-PHOSPHATE ISOMERASE"/>
    <property type="match status" value="1"/>
</dbReference>
<dbReference type="InterPro" id="IPR016305">
    <property type="entry name" value="Mannose-6-P_Isomerase"/>
</dbReference>
<evidence type="ECO:0000259" key="10">
    <source>
        <dbReference type="Pfam" id="PF20512"/>
    </source>
</evidence>
<comment type="caution">
    <text evidence="11">The sequence shown here is derived from an EMBL/GenBank/DDBJ whole genome shotgun (WGS) entry which is preliminary data.</text>
</comment>
<keyword evidence="6" id="KW-0479">Metal-binding</keyword>
<dbReference type="Pfam" id="PF20511">
    <property type="entry name" value="PMI_typeI_cat"/>
    <property type="match status" value="1"/>
</dbReference>
<evidence type="ECO:0000256" key="5">
    <source>
        <dbReference type="ARBA" id="ARBA00011956"/>
    </source>
</evidence>
<dbReference type="GO" id="GO:0004476">
    <property type="term" value="F:mannose-6-phosphate isomerase activity"/>
    <property type="evidence" value="ECO:0007669"/>
    <property type="project" value="UniProtKB-EC"/>
</dbReference>
<comment type="catalytic activity">
    <reaction evidence="1">
        <text>D-mannose 6-phosphate = D-fructose 6-phosphate</text>
        <dbReference type="Rhea" id="RHEA:12356"/>
        <dbReference type="ChEBI" id="CHEBI:58735"/>
        <dbReference type="ChEBI" id="CHEBI:61527"/>
        <dbReference type="EC" id="5.3.1.8"/>
    </reaction>
</comment>
<evidence type="ECO:0000256" key="8">
    <source>
        <dbReference type="ARBA" id="ARBA00023235"/>
    </source>
</evidence>
<protein>
    <recommendedName>
        <fullName evidence="5">mannose-6-phosphate isomerase</fullName>
        <ecNumber evidence="5">5.3.1.8</ecNumber>
    </recommendedName>
</protein>
<comment type="cofactor">
    <cofactor evidence="2">
        <name>Zn(2+)</name>
        <dbReference type="ChEBI" id="CHEBI:29105"/>
    </cofactor>
</comment>
<accession>A0AAV7HNB5</accession>
<sequence>MEEVAAVEARRPFRLRCSVQNYDWGMIGEESTVGRLFARNSEQMIEAGKPYAELWMGTHESGPSFVDLGLAEGERLALKSLVEENPSLLGENVVKRWGKDLPFLFKVLSVAKALSIQAHPDKELAKLLHKTQPKLYKDANHKPEMAIALSEFKALCGFVSVKELKDVLTHVPEILELVGKENASKVMNIQELDGNEVVKDSLQSIFTTLMTASKEVISEALKKLSCRLGIEQKFLGWNGYKHEKDKNE</sequence>
<feature type="domain" description="Phosphomannose isomerase type I helical insertion" evidence="10">
    <location>
        <begin position="177"/>
        <end position="229"/>
    </location>
</feature>
<feature type="domain" description="Phosphomannose isomerase type I catalytic" evidence="9">
    <location>
        <begin position="13"/>
        <end position="158"/>
    </location>
</feature>
<dbReference type="GO" id="GO:0009298">
    <property type="term" value="P:GDP-mannose biosynthetic process"/>
    <property type="evidence" value="ECO:0007669"/>
    <property type="project" value="InterPro"/>
</dbReference>
<gene>
    <name evidence="11" type="ORF">IEQ34_002032</name>
</gene>
<comment type="pathway">
    <text evidence="3">Nucleotide-sugar biosynthesis; GDP-alpha-D-mannose biosynthesis; alpha-D-mannose 1-phosphate from D-fructose 6-phosphate: step 1/2.</text>
</comment>
<dbReference type="CDD" id="cd07011">
    <property type="entry name" value="cupin_PMI_type_I_N"/>
    <property type="match status" value="1"/>
</dbReference>
<proteinExistence type="inferred from homology"/>
<reference evidence="11 12" key="1">
    <citation type="journal article" date="2021" name="Hortic Res">
        <title>Chromosome-scale assembly of the Dendrobium chrysotoxum genome enhances the understanding of orchid evolution.</title>
        <authorList>
            <person name="Zhang Y."/>
            <person name="Zhang G.Q."/>
            <person name="Zhang D."/>
            <person name="Liu X.D."/>
            <person name="Xu X.Y."/>
            <person name="Sun W.H."/>
            <person name="Yu X."/>
            <person name="Zhu X."/>
            <person name="Wang Z.W."/>
            <person name="Zhao X."/>
            <person name="Zhong W.Y."/>
            <person name="Chen H."/>
            <person name="Yin W.L."/>
            <person name="Huang T."/>
            <person name="Niu S.C."/>
            <person name="Liu Z.J."/>
        </authorList>
    </citation>
    <scope>NUCLEOTIDE SEQUENCE [LARGE SCALE GENOMIC DNA]</scope>
    <source>
        <strain evidence="11">Lindl</strain>
    </source>
</reference>
<dbReference type="Gene3D" id="2.60.120.10">
    <property type="entry name" value="Jelly Rolls"/>
    <property type="match status" value="1"/>
</dbReference>
<dbReference type="SUPFAM" id="SSF51182">
    <property type="entry name" value="RmlC-like cupins"/>
    <property type="match status" value="1"/>
</dbReference>
<evidence type="ECO:0000256" key="3">
    <source>
        <dbReference type="ARBA" id="ARBA00004666"/>
    </source>
</evidence>
<evidence type="ECO:0000256" key="6">
    <source>
        <dbReference type="ARBA" id="ARBA00022723"/>
    </source>
</evidence>
<organism evidence="11 12">
    <name type="scientific">Dendrobium chrysotoxum</name>
    <name type="common">Orchid</name>
    <dbReference type="NCBI Taxonomy" id="161865"/>
    <lineage>
        <taxon>Eukaryota</taxon>
        <taxon>Viridiplantae</taxon>
        <taxon>Streptophyta</taxon>
        <taxon>Embryophyta</taxon>
        <taxon>Tracheophyta</taxon>
        <taxon>Spermatophyta</taxon>
        <taxon>Magnoliopsida</taxon>
        <taxon>Liliopsida</taxon>
        <taxon>Asparagales</taxon>
        <taxon>Orchidaceae</taxon>
        <taxon>Epidendroideae</taxon>
        <taxon>Malaxideae</taxon>
        <taxon>Dendrobiinae</taxon>
        <taxon>Dendrobium</taxon>
    </lineage>
</organism>
<name>A0AAV7HNB5_DENCH</name>
<dbReference type="Proteomes" id="UP000775213">
    <property type="component" value="Unassembled WGS sequence"/>
</dbReference>
<dbReference type="InterPro" id="IPR011051">
    <property type="entry name" value="RmlC_Cupin_sf"/>
</dbReference>
<dbReference type="PANTHER" id="PTHR10309">
    <property type="entry name" value="MANNOSE-6-PHOSPHATE ISOMERASE"/>
    <property type="match status" value="1"/>
</dbReference>
<comment type="similarity">
    <text evidence="4">Belongs to the mannose-6-phosphate isomerase type 1 family.</text>
</comment>
<evidence type="ECO:0000313" key="12">
    <source>
        <dbReference type="Proteomes" id="UP000775213"/>
    </source>
</evidence>
<evidence type="ECO:0000256" key="4">
    <source>
        <dbReference type="ARBA" id="ARBA00010772"/>
    </source>
</evidence>
<dbReference type="AlphaFoldDB" id="A0AAV7HNB5"/>
<dbReference type="InterPro" id="IPR001250">
    <property type="entry name" value="Man6P_Isoase-1"/>
</dbReference>
<evidence type="ECO:0000256" key="7">
    <source>
        <dbReference type="ARBA" id="ARBA00022833"/>
    </source>
</evidence>
<dbReference type="GO" id="GO:0005829">
    <property type="term" value="C:cytosol"/>
    <property type="evidence" value="ECO:0007669"/>
    <property type="project" value="TreeGrafter"/>
</dbReference>
<dbReference type="GO" id="GO:0005975">
    <property type="term" value="P:carbohydrate metabolic process"/>
    <property type="evidence" value="ECO:0007669"/>
    <property type="project" value="InterPro"/>
</dbReference>
<evidence type="ECO:0000313" key="11">
    <source>
        <dbReference type="EMBL" id="KAH0468800.1"/>
    </source>
</evidence>
<dbReference type="EMBL" id="JAGFBR010000003">
    <property type="protein sequence ID" value="KAH0468800.1"/>
    <property type="molecule type" value="Genomic_DNA"/>
</dbReference>
<dbReference type="Pfam" id="PF20512">
    <property type="entry name" value="PMI_typeI_hel"/>
    <property type="match status" value="1"/>
</dbReference>
<dbReference type="InterPro" id="IPR018050">
    <property type="entry name" value="Pmannose_isomerase-type1_CS"/>
</dbReference>
<keyword evidence="7" id="KW-0862">Zinc</keyword>
<dbReference type="GO" id="GO:0008270">
    <property type="term" value="F:zinc ion binding"/>
    <property type="evidence" value="ECO:0007669"/>
    <property type="project" value="InterPro"/>
</dbReference>
<evidence type="ECO:0000259" key="9">
    <source>
        <dbReference type="Pfam" id="PF20511"/>
    </source>
</evidence>